<sequence>MPFATLTWTCESGSMPVASAAGVIVTTGGEAELGAVAGTASPGPLEDEELCVTLAPPLEPAADFVPLLQAVVITAMTAAEAASRVIAGKRRFPPMGRAAVVGIGR</sequence>
<proteinExistence type="predicted"/>
<comment type="caution">
    <text evidence="1">The sequence shown here is derived from an EMBL/GenBank/DDBJ whole genome shotgun (WGS) entry which is preliminary data.</text>
</comment>
<dbReference type="Proteomes" id="UP001499854">
    <property type="component" value="Unassembled WGS sequence"/>
</dbReference>
<gene>
    <name evidence="1" type="ORF">GCM10009838_83680</name>
</gene>
<dbReference type="EMBL" id="BAAAQM010000083">
    <property type="protein sequence ID" value="GAA2004712.1"/>
    <property type="molecule type" value="Genomic_DNA"/>
</dbReference>
<name>A0ABN2TCW5_9ACTN</name>
<keyword evidence="2" id="KW-1185">Reference proteome</keyword>
<accession>A0ABN2TCW5</accession>
<organism evidence="1 2">
    <name type="scientific">Catenulispora subtropica</name>
    <dbReference type="NCBI Taxonomy" id="450798"/>
    <lineage>
        <taxon>Bacteria</taxon>
        <taxon>Bacillati</taxon>
        <taxon>Actinomycetota</taxon>
        <taxon>Actinomycetes</taxon>
        <taxon>Catenulisporales</taxon>
        <taxon>Catenulisporaceae</taxon>
        <taxon>Catenulispora</taxon>
    </lineage>
</organism>
<evidence type="ECO:0000313" key="1">
    <source>
        <dbReference type="EMBL" id="GAA2004712.1"/>
    </source>
</evidence>
<protein>
    <submittedName>
        <fullName evidence="1">Uncharacterized protein</fullName>
    </submittedName>
</protein>
<reference evidence="1 2" key="1">
    <citation type="journal article" date="2019" name="Int. J. Syst. Evol. Microbiol.">
        <title>The Global Catalogue of Microorganisms (GCM) 10K type strain sequencing project: providing services to taxonomists for standard genome sequencing and annotation.</title>
        <authorList>
            <consortium name="The Broad Institute Genomics Platform"/>
            <consortium name="The Broad Institute Genome Sequencing Center for Infectious Disease"/>
            <person name="Wu L."/>
            <person name="Ma J."/>
        </authorList>
    </citation>
    <scope>NUCLEOTIDE SEQUENCE [LARGE SCALE GENOMIC DNA]</scope>
    <source>
        <strain evidence="1 2">JCM 16013</strain>
    </source>
</reference>
<evidence type="ECO:0000313" key="2">
    <source>
        <dbReference type="Proteomes" id="UP001499854"/>
    </source>
</evidence>